<accession>A0A4Q9DFI7</accession>
<dbReference type="InterPro" id="IPR003594">
    <property type="entry name" value="HATPase_dom"/>
</dbReference>
<dbReference type="SUPFAM" id="SSF55874">
    <property type="entry name" value="ATPase domain of HSP90 chaperone/DNA topoisomerase II/histidine kinase"/>
    <property type="match status" value="1"/>
</dbReference>
<name>A0A4Q9DFI7_9BACL</name>
<proteinExistence type="predicted"/>
<dbReference type="OrthoDB" id="335833at2"/>
<gene>
    <name evidence="2" type="ORF">EYB31_37000</name>
</gene>
<keyword evidence="3" id="KW-1185">Reference proteome</keyword>
<evidence type="ECO:0000313" key="3">
    <source>
        <dbReference type="Proteomes" id="UP000293142"/>
    </source>
</evidence>
<dbReference type="Proteomes" id="UP000293142">
    <property type="component" value="Unassembled WGS sequence"/>
</dbReference>
<dbReference type="AlphaFoldDB" id="A0A4Q9DFI7"/>
<keyword evidence="2" id="KW-0067">ATP-binding</keyword>
<organism evidence="2 3">
    <name type="scientific">Paenibacillus thalictri</name>
    <dbReference type="NCBI Taxonomy" id="2527873"/>
    <lineage>
        <taxon>Bacteria</taxon>
        <taxon>Bacillati</taxon>
        <taxon>Bacillota</taxon>
        <taxon>Bacilli</taxon>
        <taxon>Bacillales</taxon>
        <taxon>Paenibacillaceae</taxon>
        <taxon>Paenibacillus</taxon>
    </lineage>
</organism>
<dbReference type="CDD" id="cd00075">
    <property type="entry name" value="HATPase"/>
    <property type="match status" value="1"/>
</dbReference>
<dbReference type="GO" id="GO:0005524">
    <property type="term" value="F:ATP binding"/>
    <property type="evidence" value="ECO:0007669"/>
    <property type="project" value="UniProtKB-KW"/>
</dbReference>
<dbReference type="EMBL" id="SIRE01000041">
    <property type="protein sequence ID" value="TBL69092.1"/>
    <property type="molecule type" value="Genomic_DNA"/>
</dbReference>
<protein>
    <submittedName>
        <fullName evidence="2">ATP-binding protein</fullName>
    </submittedName>
</protein>
<dbReference type="Pfam" id="PF02518">
    <property type="entry name" value="HATPase_c"/>
    <property type="match status" value="1"/>
</dbReference>
<sequence length="73" mass="8234">MRQILENLVGNALRYAITELKLSLKILQENENEALYFADNGNGVSLEKIPHLFKQVDPSSVHKTETKKHAPCS</sequence>
<dbReference type="Gene3D" id="3.30.565.10">
    <property type="entry name" value="Histidine kinase-like ATPase, C-terminal domain"/>
    <property type="match status" value="1"/>
</dbReference>
<reference evidence="2 3" key="1">
    <citation type="submission" date="2019-02" db="EMBL/GenBank/DDBJ databases">
        <title>Paenibacillus sp. nov., isolated from surface-sterilized tissue of Thalictrum simplex L.</title>
        <authorList>
            <person name="Tuo L."/>
        </authorList>
    </citation>
    <scope>NUCLEOTIDE SEQUENCE [LARGE SCALE GENOMIC DNA]</scope>
    <source>
        <strain evidence="2 3">N2SHLJ1</strain>
    </source>
</reference>
<keyword evidence="2" id="KW-0547">Nucleotide-binding</keyword>
<evidence type="ECO:0000259" key="1">
    <source>
        <dbReference type="Pfam" id="PF02518"/>
    </source>
</evidence>
<evidence type="ECO:0000313" key="2">
    <source>
        <dbReference type="EMBL" id="TBL69092.1"/>
    </source>
</evidence>
<feature type="domain" description="Histidine kinase/HSP90-like ATPase" evidence="1">
    <location>
        <begin position="2"/>
        <end position="58"/>
    </location>
</feature>
<comment type="caution">
    <text evidence="2">The sequence shown here is derived from an EMBL/GenBank/DDBJ whole genome shotgun (WGS) entry which is preliminary data.</text>
</comment>
<dbReference type="RefSeq" id="WP_131018599.1">
    <property type="nucleotide sequence ID" value="NZ_SIRE01000041.1"/>
</dbReference>
<dbReference type="InterPro" id="IPR036890">
    <property type="entry name" value="HATPase_C_sf"/>
</dbReference>